<evidence type="ECO:0000313" key="1">
    <source>
        <dbReference type="EMBL" id="CAA9438552.1"/>
    </source>
</evidence>
<dbReference type="AlphaFoldDB" id="A0A6J4QAQ5"/>
<proteinExistence type="predicted"/>
<name>A0A6J4QAQ5_9ACTN</name>
<gene>
    <name evidence="1" type="ORF">AVDCRST_MAG78-2228</name>
</gene>
<accession>A0A6J4QAQ5</accession>
<dbReference type="EMBL" id="CADCVB010000148">
    <property type="protein sequence ID" value="CAA9438552.1"/>
    <property type="molecule type" value="Genomic_DNA"/>
</dbReference>
<sequence length="50" mass="5476">MNVYLVNSRPADPRRDGSPGAFYSVRFFSASPSLGPALYLSTIGRNPFLL</sequence>
<organism evidence="1">
    <name type="scientific">uncultured Rubrobacteraceae bacterium</name>
    <dbReference type="NCBI Taxonomy" id="349277"/>
    <lineage>
        <taxon>Bacteria</taxon>
        <taxon>Bacillati</taxon>
        <taxon>Actinomycetota</taxon>
        <taxon>Rubrobacteria</taxon>
        <taxon>Rubrobacterales</taxon>
        <taxon>Rubrobacteraceae</taxon>
        <taxon>environmental samples</taxon>
    </lineage>
</organism>
<reference evidence="1" key="1">
    <citation type="submission" date="2020-02" db="EMBL/GenBank/DDBJ databases">
        <authorList>
            <person name="Meier V. D."/>
        </authorList>
    </citation>
    <scope>NUCLEOTIDE SEQUENCE</scope>
    <source>
        <strain evidence="1">AVDCRST_MAG78</strain>
    </source>
</reference>
<protein>
    <submittedName>
        <fullName evidence="1">Uncharacterized protein</fullName>
    </submittedName>
</protein>